<feature type="non-terminal residue" evidence="1">
    <location>
        <position position="1"/>
    </location>
</feature>
<sequence length="58" mass="6731">AQRAITWQVKFCKHCRECGIAEKLDSEAIMALFFGEQDRIVTMGMVERMVERGKLLQK</sequence>
<protein>
    <submittedName>
        <fullName evidence="1">Uncharacterized protein</fullName>
    </submittedName>
</protein>
<dbReference type="AlphaFoldDB" id="A0A0F9G735"/>
<proteinExistence type="predicted"/>
<evidence type="ECO:0000313" key="1">
    <source>
        <dbReference type="EMBL" id="KKL86236.1"/>
    </source>
</evidence>
<reference evidence="1" key="1">
    <citation type="journal article" date="2015" name="Nature">
        <title>Complex archaea that bridge the gap between prokaryotes and eukaryotes.</title>
        <authorList>
            <person name="Spang A."/>
            <person name="Saw J.H."/>
            <person name="Jorgensen S.L."/>
            <person name="Zaremba-Niedzwiedzka K."/>
            <person name="Martijn J."/>
            <person name="Lind A.E."/>
            <person name="van Eijk R."/>
            <person name="Schleper C."/>
            <person name="Guy L."/>
            <person name="Ettema T.J."/>
        </authorList>
    </citation>
    <scope>NUCLEOTIDE SEQUENCE</scope>
</reference>
<comment type="caution">
    <text evidence="1">The sequence shown here is derived from an EMBL/GenBank/DDBJ whole genome shotgun (WGS) entry which is preliminary data.</text>
</comment>
<dbReference type="EMBL" id="LAZR01021172">
    <property type="protein sequence ID" value="KKL86236.1"/>
    <property type="molecule type" value="Genomic_DNA"/>
</dbReference>
<name>A0A0F9G735_9ZZZZ</name>
<accession>A0A0F9G735</accession>
<organism evidence="1">
    <name type="scientific">marine sediment metagenome</name>
    <dbReference type="NCBI Taxonomy" id="412755"/>
    <lineage>
        <taxon>unclassified sequences</taxon>
        <taxon>metagenomes</taxon>
        <taxon>ecological metagenomes</taxon>
    </lineage>
</organism>
<gene>
    <name evidence="1" type="ORF">LCGC14_1946790</name>
</gene>